<sequence length="81" mass="9593">MVKLRRRGHDNFGAKAFDFSREGCKLEFRERPQLDETVWVKFDQLELLEATVCWVDDMCVGVEFARPLHQAVFEMLAARFR</sequence>
<evidence type="ECO:0000313" key="3">
    <source>
        <dbReference type="Proteomes" id="UP001165343"/>
    </source>
</evidence>
<keyword evidence="3" id="KW-1185">Reference proteome</keyword>
<proteinExistence type="predicted"/>
<organism evidence="2 3">
    <name type="scientific">Sphingomonas anseongensis</name>
    <dbReference type="NCBI Taxonomy" id="2908207"/>
    <lineage>
        <taxon>Bacteria</taxon>
        <taxon>Pseudomonadati</taxon>
        <taxon>Pseudomonadota</taxon>
        <taxon>Alphaproteobacteria</taxon>
        <taxon>Sphingomonadales</taxon>
        <taxon>Sphingomonadaceae</taxon>
        <taxon>Sphingomonas</taxon>
    </lineage>
</organism>
<name>A0ABT0RDF5_9SPHN</name>
<gene>
    <name evidence="2" type="ORF">LZ519_03070</name>
</gene>
<dbReference type="Pfam" id="PF07238">
    <property type="entry name" value="PilZ"/>
    <property type="match status" value="1"/>
</dbReference>
<dbReference type="InterPro" id="IPR009875">
    <property type="entry name" value="PilZ_domain"/>
</dbReference>
<protein>
    <submittedName>
        <fullName evidence="2">PilZ domain-containing protein</fullName>
    </submittedName>
</protein>
<dbReference type="SUPFAM" id="SSF141371">
    <property type="entry name" value="PilZ domain-like"/>
    <property type="match status" value="1"/>
</dbReference>
<comment type="caution">
    <text evidence="2">The sequence shown here is derived from an EMBL/GenBank/DDBJ whole genome shotgun (WGS) entry which is preliminary data.</text>
</comment>
<dbReference type="EMBL" id="JAMGBC010000001">
    <property type="protein sequence ID" value="MCL6678300.1"/>
    <property type="molecule type" value="Genomic_DNA"/>
</dbReference>
<accession>A0ABT0RDF5</accession>
<evidence type="ECO:0000259" key="1">
    <source>
        <dbReference type="Pfam" id="PF07238"/>
    </source>
</evidence>
<reference evidence="2" key="1">
    <citation type="submission" date="2022-05" db="EMBL/GenBank/DDBJ databases">
        <authorList>
            <person name="Jo J.-H."/>
            <person name="Im W.-T."/>
        </authorList>
    </citation>
    <scope>NUCLEOTIDE SEQUENCE</scope>
    <source>
        <strain evidence="2">RG327</strain>
    </source>
</reference>
<feature type="domain" description="PilZ" evidence="1">
    <location>
        <begin position="11"/>
        <end position="72"/>
    </location>
</feature>
<dbReference type="Proteomes" id="UP001165343">
    <property type="component" value="Unassembled WGS sequence"/>
</dbReference>
<evidence type="ECO:0000313" key="2">
    <source>
        <dbReference type="EMBL" id="MCL6678300.1"/>
    </source>
</evidence>